<dbReference type="PANTHER" id="PTHR12526:SF636">
    <property type="entry name" value="BLL3647 PROTEIN"/>
    <property type="match status" value="1"/>
</dbReference>
<dbReference type="Gene3D" id="3.40.50.2000">
    <property type="entry name" value="Glycogen Phosphorylase B"/>
    <property type="match status" value="2"/>
</dbReference>
<feature type="domain" description="Glycosyl transferase family 1" evidence="1">
    <location>
        <begin position="199"/>
        <end position="361"/>
    </location>
</feature>
<sequence length="396" mass="43882">MNADPDRRSRYRTAEPLRLGYMIDTLVTGGAERLVVTFAEALRGRSDVALTVFVLHDGDTPFRRQLEALEIDIIRLPGKNLVDRRRFLRLLTALRGRRIEYLHAHLASSTTLGAFAAGLLGIPFATTLHNVRPSVRRVRRVRKLLHRVALRLPGTEKIAVGQAVAEASRSELGRSDCRVVPNAVPASVVADTAARGRVRHELGLGEDVTALVCVGAIIGQKAHEVLLDAFGAVQARRPDTVLVLVGDAREPDRQRNLMAQAERLGIRENVRFLGLRRDIPDILAASDIFVSASDWEGAPVSLLEAMANGLPPVVTDVGENRRVLQDTGARLVPPRDPFALAEALMEMVADKGLQMRTADEVRSRVLRDYGADAWVERLLDLYAERSARRDWRRHTQ</sequence>
<dbReference type="SUPFAM" id="SSF53756">
    <property type="entry name" value="UDP-Glycosyltransferase/glycogen phosphorylase"/>
    <property type="match status" value="1"/>
</dbReference>
<keyword evidence="4" id="KW-1185">Reference proteome</keyword>
<dbReference type="Pfam" id="PF13439">
    <property type="entry name" value="Glyco_transf_4"/>
    <property type="match status" value="1"/>
</dbReference>
<dbReference type="GO" id="GO:0016757">
    <property type="term" value="F:glycosyltransferase activity"/>
    <property type="evidence" value="ECO:0007669"/>
    <property type="project" value="TreeGrafter"/>
</dbReference>
<evidence type="ECO:0000313" key="4">
    <source>
        <dbReference type="Proteomes" id="UP000016566"/>
    </source>
</evidence>
<keyword evidence="3" id="KW-0808">Transferase</keyword>
<name>U2Z582_9RHOB</name>
<gene>
    <name evidence="3" type="ORF">MBELCI_2284</name>
</gene>
<dbReference type="PANTHER" id="PTHR12526">
    <property type="entry name" value="GLYCOSYLTRANSFERASE"/>
    <property type="match status" value="1"/>
</dbReference>
<dbReference type="eggNOG" id="COG0438">
    <property type="taxonomic scope" value="Bacteria"/>
</dbReference>
<reference evidence="3" key="1">
    <citation type="journal article" date="2013" name="Genome Announc.">
        <title>Draft Genome Sequence of Loktanella cinnabarina LL-001T, Isolated from Deep-Sea Floor Sediment.</title>
        <authorList>
            <person name="Nishi S."/>
            <person name="Tsubouchi T."/>
            <person name="Takaki Y."/>
            <person name="Koyanagi R."/>
            <person name="Satoh N."/>
            <person name="Maruyama T."/>
            <person name="Hatada Y."/>
        </authorList>
    </citation>
    <scope>NUCLEOTIDE SEQUENCE [LARGE SCALE GENOMIC DNA]</scope>
    <source>
        <strain evidence="3">LL-001</strain>
    </source>
</reference>
<dbReference type="Pfam" id="PF00534">
    <property type="entry name" value="Glycos_transf_1"/>
    <property type="match status" value="1"/>
</dbReference>
<feature type="domain" description="Glycosyltransferase subfamily 4-like N-terminal" evidence="2">
    <location>
        <begin position="29"/>
        <end position="185"/>
    </location>
</feature>
<evidence type="ECO:0000259" key="2">
    <source>
        <dbReference type="Pfam" id="PF13439"/>
    </source>
</evidence>
<dbReference type="AlphaFoldDB" id="U2Z582"/>
<dbReference type="EMBL" id="BATB01000031">
    <property type="protein sequence ID" value="GAD56232.1"/>
    <property type="molecule type" value="Genomic_DNA"/>
</dbReference>
<dbReference type="InterPro" id="IPR028098">
    <property type="entry name" value="Glyco_trans_4-like_N"/>
</dbReference>
<dbReference type="RefSeq" id="WP_021694333.1">
    <property type="nucleotide sequence ID" value="NZ_BATB01000031.1"/>
</dbReference>
<comment type="caution">
    <text evidence="3">The sequence shown here is derived from an EMBL/GenBank/DDBJ whole genome shotgun (WGS) entry which is preliminary data.</text>
</comment>
<dbReference type="STRING" id="1337093.MBELCI_2284"/>
<dbReference type="OrthoDB" id="9790710at2"/>
<accession>U2Z582</accession>
<proteinExistence type="predicted"/>
<dbReference type="InterPro" id="IPR001296">
    <property type="entry name" value="Glyco_trans_1"/>
</dbReference>
<protein>
    <submittedName>
        <fullName evidence="3">Glycosyl transferase</fullName>
    </submittedName>
</protein>
<evidence type="ECO:0000259" key="1">
    <source>
        <dbReference type="Pfam" id="PF00534"/>
    </source>
</evidence>
<evidence type="ECO:0000313" key="3">
    <source>
        <dbReference type="EMBL" id="GAD56232.1"/>
    </source>
</evidence>
<dbReference type="Proteomes" id="UP000016566">
    <property type="component" value="Unassembled WGS sequence"/>
</dbReference>
<organism evidence="3 4">
    <name type="scientific">Limimaricola cinnabarinus LL-001</name>
    <dbReference type="NCBI Taxonomy" id="1337093"/>
    <lineage>
        <taxon>Bacteria</taxon>
        <taxon>Pseudomonadati</taxon>
        <taxon>Pseudomonadota</taxon>
        <taxon>Alphaproteobacteria</taxon>
        <taxon>Rhodobacterales</taxon>
        <taxon>Paracoccaceae</taxon>
        <taxon>Limimaricola</taxon>
    </lineage>
</organism>